<keyword evidence="2" id="KW-0812">Transmembrane</keyword>
<dbReference type="Proteomes" id="UP000503462">
    <property type="component" value="Chromosome 5"/>
</dbReference>
<evidence type="ECO:0000256" key="1">
    <source>
        <dbReference type="SAM" id="MobiDB-lite"/>
    </source>
</evidence>
<reference evidence="3 4" key="1">
    <citation type="journal article" date="2016" name="Sci. Rep.">
        <title>Peltaster fructicola genome reveals evolution from an invasive phytopathogen to an ectophytic parasite.</title>
        <authorList>
            <person name="Xu C."/>
            <person name="Chen H."/>
            <person name="Gleason M.L."/>
            <person name="Xu J.R."/>
            <person name="Liu H."/>
            <person name="Zhang R."/>
            <person name="Sun G."/>
        </authorList>
    </citation>
    <scope>NUCLEOTIDE SEQUENCE [LARGE SCALE GENOMIC DNA]</scope>
    <source>
        <strain evidence="3 4">LNHT1506</strain>
    </source>
</reference>
<gene>
    <name evidence="3" type="ORF">AMS68_007266</name>
</gene>
<protein>
    <submittedName>
        <fullName evidence="3">Uncharacterized protein</fullName>
    </submittedName>
</protein>
<dbReference type="OrthoDB" id="3883941at2759"/>
<feature type="region of interest" description="Disordered" evidence="1">
    <location>
        <begin position="19"/>
        <end position="42"/>
    </location>
</feature>
<evidence type="ECO:0000313" key="4">
    <source>
        <dbReference type="Proteomes" id="UP000503462"/>
    </source>
</evidence>
<dbReference type="EMBL" id="CP051143">
    <property type="protein sequence ID" value="QIX01749.1"/>
    <property type="molecule type" value="Genomic_DNA"/>
</dbReference>
<name>A0A6H0Y4H6_9PEZI</name>
<keyword evidence="2" id="KW-1133">Transmembrane helix</keyword>
<organism evidence="3 4">
    <name type="scientific">Peltaster fructicola</name>
    <dbReference type="NCBI Taxonomy" id="286661"/>
    <lineage>
        <taxon>Eukaryota</taxon>
        <taxon>Fungi</taxon>
        <taxon>Dikarya</taxon>
        <taxon>Ascomycota</taxon>
        <taxon>Pezizomycotina</taxon>
        <taxon>Dothideomycetes</taxon>
        <taxon>Dothideomycetes incertae sedis</taxon>
        <taxon>Peltaster</taxon>
    </lineage>
</organism>
<sequence length="414" mass="45393">MNSSRLVVRSSRALRAARPVRPLRQTRFQSSTTGSSSAEGQSHSTTALYGGLAGGVIAVALGYGWYSFSGVKTAVNTAHQVKSYYESSKQKLQQAAPEPNEALEWLRKQTSFYASFVPGGKQYVDTAFKDLDTVREKHAGEVDKIVKEAYEELKNISSKDLSVSTATEAWQVLQKHVKRIGDLAKDSAHEIMSNHPEIQSKIGANVEQLRSLGDSLGPEANKIVTDTWSQVRDIVAGGGLGAATIAKLKSLIDEKTEQVKKLGEKAWSKGAEELKPYLDKNPKLKELIESNKKELLSGNVTELWSKAKEVATSGNTDDLEKYIKQTVEKAKQKSGEVGGDLSSTFEKYIDQVLPGGAGQLMPKFNQFKEMAQNTDAKGLEELVKETVQEVKDLLEKKLDKGKKLVGESDKKNSN</sequence>
<evidence type="ECO:0000313" key="3">
    <source>
        <dbReference type="EMBL" id="QIX01749.1"/>
    </source>
</evidence>
<evidence type="ECO:0000256" key="2">
    <source>
        <dbReference type="SAM" id="Phobius"/>
    </source>
</evidence>
<feature type="transmembrane region" description="Helical" evidence="2">
    <location>
        <begin position="47"/>
        <end position="66"/>
    </location>
</feature>
<proteinExistence type="predicted"/>
<accession>A0A6H0Y4H6</accession>
<feature type="compositionally biased region" description="Polar residues" evidence="1">
    <location>
        <begin position="26"/>
        <end position="42"/>
    </location>
</feature>
<keyword evidence="2" id="KW-0472">Membrane</keyword>
<dbReference type="AlphaFoldDB" id="A0A6H0Y4H6"/>
<keyword evidence="4" id="KW-1185">Reference proteome</keyword>